<comment type="caution">
    <text evidence="1">The sequence shown here is derived from an EMBL/GenBank/DDBJ whole genome shotgun (WGS) entry which is preliminary data.</text>
</comment>
<evidence type="ECO:0000313" key="2">
    <source>
        <dbReference type="Proteomes" id="UP000824469"/>
    </source>
</evidence>
<accession>A0AA38LCQ0</accession>
<feature type="non-terminal residue" evidence="1">
    <location>
        <position position="1"/>
    </location>
</feature>
<proteinExistence type="predicted"/>
<sequence length="67" mass="7038">FSLGSVLPCAGNDVLLVAHGSSNDDIAVVDDHRYVAEYKVDGAVDIDFGVDLAVVAFDAGSVHHRLI</sequence>
<evidence type="ECO:0000313" key="1">
    <source>
        <dbReference type="EMBL" id="KAH9319221.1"/>
    </source>
</evidence>
<name>A0AA38LCQ0_TAXCH</name>
<organism evidence="1 2">
    <name type="scientific">Taxus chinensis</name>
    <name type="common">Chinese yew</name>
    <name type="synonym">Taxus wallichiana var. chinensis</name>
    <dbReference type="NCBI Taxonomy" id="29808"/>
    <lineage>
        <taxon>Eukaryota</taxon>
        <taxon>Viridiplantae</taxon>
        <taxon>Streptophyta</taxon>
        <taxon>Embryophyta</taxon>
        <taxon>Tracheophyta</taxon>
        <taxon>Spermatophyta</taxon>
        <taxon>Pinopsida</taxon>
        <taxon>Pinidae</taxon>
        <taxon>Conifers II</taxon>
        <taxon>Cupressales</taxon>
        <taxon>Taxaceae</taxon>
        <taxon>Taxus</taxon>
    </lineage>
</organism>
<gene>
    <name evidence="1" type="ORF">KI387_020990</name>
</gene>
<dbReference type="AlphaFoldDB" id="A0AA38LCQ0"/>
<protein>
    <submittedName>
        <fullName evidence="1">Uncharacterized protein</fullName>
    </submittedName>
</protein>
<dbReference type="EMBL" id="JAHRHJ020000004">
    <property type="protein sequence ID" value="KAH9319221.1"/>
    <property type="molecule type" value="Genomic_DNA"/>
</dbReference>
<reference evidence="1 2" key="1">
    <citation type="journal article" date="2021" name="Nat. Plants">
        <title>The Taxus genome provides insights into paclitaxel biosynthesis.</title>
        <authorList>
            <person name="Xiong X."/>
            <person name="Gou J."/>
            <person name="Liao Q."/>
            <person name="Li Y."/>
            <person name="Zhou Q."/>
            <person name="Bi G."/>
            <person name="Li C."/>
            <person name="Du R."/>
            <person name="Wang X."/>
            <person name="Sun T."/>
            <person name="Guo L."/>
            <person name="Liang H."/>
            <person name="Lu P."/>
            <person name="Wu Y."/>
            <person name="Zhang Z."/>
            <person name="Ro D.K."/>
            <person name="Shang Y."/>
            <person name="Huang S."/>
            <person name="Yan J."/>
        </authorList>
    </citation>
    <scope>NUCLEOTIDE SEQUENCE [LARGE SCALE GENOMIC DNA]</scope>
    <source>
        <strain evidence="1">Ta-2019</strain>
    </source>
</reference>
<keyword evidence="2" id="KW-1185">Reference proteome</keyword>
<dbReference type="Proteomes" id="UP000824469">
    <property type="component" value="Unassembled WGS sequence"/>
</dbReference>